<gene>
    <name evidence="2" type="ORF">A2722_03910</name>
</gene>
<evidence type="ECO:0008006" key="4">
    <source>
        <dbReference type="Google" id="ProtNLM"/>
    </source>
</evidence>
<accession>A0A1F5PLV0</accession>
<feature type="transmembrane region" description="Helical" evidence="1">
    <location>
        <begin position="16"/>
        <end position="33"/>
    </location>
</feature>
<dbReference type="EMBL" id="MFEO01000007">
    <property type="protein sequence ID" value="OGE90886.1"/>
    <property type="molecule type" value="Genomic_DNA"/>
</dbReference>
<proteinExistence type="predicted"/>
<organism evidence="2 3">
    <name type="scientific">Candidatus Doudnabacteria bacterium RIFCSPHIGHO2_01_FULL_50_11</name>
    <dbReference type="NCBI Taxonomy" id="1817828"/>
    <lineage>
        <taxon>Bacteria</taxon>
        <taxon>Candidatus Doudnaibacteriota</taxon>
    </lineage>
</organism>
<dbReference type="AlphaFoldDB" id="A0A1F5PLV0"/>
<dbReference type="Proteomes" id="UP000178377">
    <property type="component" value="Unassembled WGS sequence"/>
</dbReference>
<keyword evidence="1" id="KW-1133">Transmembrane helix</keyword>
<comment type="caution">
    <text evidence="2">The sequence shown here is derived from an EMBL/GenBank/DDBJ whole genome shotgun (WGS) entry which is preliminary data.</text>
</comment>
<reference evidence="2 3" key="1">
    <citation type="journal article" date="2016" name="Nat. Commun.">
        <title>Thousands of microbial genomes shed light on interconnected biogeochemical processes in an aquifer system.</title>
        <authorList>
            <person name="Anantharaman K."/>
            <person name="Brown C.T."/>
            <person name="Hug L.A."/>
            <person name="Sharon I."/>
            <person name="Castelle C.J."/>
            <person name="Probst A.J."/>
            <person name="Thomas B.C."/>
            <person name="Singh A."/>
            <person name="Wilkins M.J."/>
            <person name="Karaoz U."/>
            <person name="Brodie E.L."/>
            <person name="Williams K.H."/>
            <person name="Hubbard S.S."/>
            <person name="Banfield J.F."/>
        </authorList>
    </citation>
    <scope>NUCLEOTIDE SEQUENCE [LARGE SCALE GENOMIC DNA]</scope>
</reference>
<keyword evidence="1" id="KW-0812">Transmembrane</keyword>
<name>A0A1F5PLV0_9BACT</name>
<dbReference type="STRING" id="1817828.A2722_03910"/>
<evidence type="ECO:0000313" key="2">
    <source>
        <dbReference type="EMBL" id="OGE90886.1"/>
    </source>
</evidence>
<protein>
    <recommendedName>
        <fullName evidence="4">Ada DNA repair metal-binding domain-containing protein</fullName>
    </recommendedName>
</protein>
<keyword evidence="1" id="KW-0472">Membrane</keyword>
<sequence length="133" mass="14433">MFSSIKEFFLRNQQKLIFAIGYVLVFSLAFGLGRMSVVFRTPPDIAVEESRQQTALPTITTTNDTPEIKGLQSSAPALMPIDGECGGKIKGNISSSGKIYHMPGGAFYTRTQAEACFTTEAEAQAAGFRKSKN</sequence>
<evidence type="ECO:0000256" key="1">
    <source>
        <dbReference type="SAM" id="Phobius"/>
    </source>
</evidence>
<evidence type="ECO:0000313" key="3">
    <source>
        <dbReference type="Proteomes" id="UP000178377"/>
    </source>
</evidence>